<organism evidence="1 2">
    <name type="scientific">Desulfotalea psychrophila (strain LSv54 / DSM 12343)</name>
    <dbReference type="NCBI Taxonomy" id="177439"/>
    <lineage>
        <taxon>Bacteria</taxon>
        <taxon>Pseudomonadati</taxon>
        <taxon>Thermodesulfobacteriota</taxon>
        <taxon>Desulfobulbia</taxon>
        <taxon>Desulfobulbales</taxon>
        <taxon>Desulfocapsaceae</taxon>
        <taxon>Desulfotalea</taxon>
    </lineage>
</organism>
<dbReference type="STRING" id="177439.DP2559"/>
<evidence type="ECO:0000313" key="2">
    <source>
        <dbReference type="Proteomes" id="UP000000602"/>
    </source>
</evidence>
<gene>
    <name evidence="1" type="ordered locus">DP2559</name>
</gene>
<sequence>MKNKYDLPYLQEIYQELLKGRHISFSEGKLFFALQNDLQSYADLFECLGFELVAHPKEFYYLKKHGKSLNNQIKQMLLFVFVLIDDLDRKEADLEAALFDNSILIETLPHFKTEKYKDYMKEVGVEDEQKLFSIIETLQKYGFLTTLGKVSFQFKTPVYRLLDLCTTVLKDSEEQEILARGDEDEYRAN</sequence>
<evidence type="ECO:0000313" key="1">
    <source>
        <dbReference type="EMBL" id="CAG37288.1"/>
    </source>
</evidence>
<dbReference type="Proteomes" id="UP000000602">
    <property type="component" value="Chromosome"/>
</dbReference>
<dbReference type="Gene3D" id="1.10.10.2250">
    <property type="match status" value="1"/>
</dbReference>
<dbReference type="HOGENOM" id="CLU_1432448_0_0_7"/>
<dbReference type="KEGG" id="dps:DP2559"/>
<dbReference type="AlphaFoldDB" id="Q6AK38"/>
<dbReference type="RefSeq" id="WP_011189800.1">
    <property type="nucleotide sequence ID" value="NC_006138.1"/>
</dbReference>
<dbReference type="Pfam" id="PF21980">
    <property type="entry name" value="MksE"/>
    <property type="match status" value="1"/>
</dbReference>
<dbReference type="InterPro" id="IPR042038">
    <property type="entry name" value="MukE_N"/>
</dbReference>
<proteinExistence type="predicted"/>
<dbReference type="eggNOG" id="ENOG5031A1X">
    <property type="taxonomic scope" value="Bacteria"/>
</dbReference>
<dbReference type="EMBL" id="CR522870">
    <property type="protein sequence ID" value="CAG37288.1"/>
    <property type="molecule type" value="Genomic_DNA"/>
</dbReference>
<keyword evidence="2" id="KW-1185">Reference proteome</keyword>
<accession>Q6AK38</accession>
<protein>
    <recommendedName>
        <fullName evidence="3">DUF4194 domain-containing protein</fullName>
    </recommendedName>
</protein>
<dbReference type="OrthoDB" id="5431884at2"/>
<evidence type="ECO:0008006" key="3">
    <source>
        <dbReference type="Google" id="ProtNLM"/>
    </source>
</evidence>
<dbReference type="InterPro" id="IPR053841">
    <property type="entry name" value="MksE"/>
</dbReference>
<reference evidence="2" key="1">
    <citation type="journal article" date="2004" name="Environ. Microbiol.">
        <title>The genome of Desulfotalea psychrophila, a sulfate-reducing bacterium from permanently cold Arctic sediments.</title>
        <authorList>
            <person name="Rabus R."/>
            <person name="Ruepp A."/>
            <person name="Frickey T."/>
            <person name="Rattei T."/>
            <person name="Fartmann B."/>
            <person name="Stark M."/>
            <person name="Bauer M."/>
            <person name="Zibat A."/>
            <person name="Lombardot T."/>
            <person name="Becker I."/>
            <person name="Amann J."/>
            <person name="Gellner K."/>
            <person name="Teeling H."/>
            <person name="Leuschner W.D."/>
            <person name="Gloeckner F.-O."/>
            <person name="Lupas A.N."/>
            <person name="Amann R."/>
            <person name="Klenk H.-P."/>
        </authorList>
    </citation>
    <scope>NUCLEOTIDE SEQUENCE [LARGE SCALE GENOMIC DNA]</scope>
    <source>
        <strain evidence="2">DSM 12343 / LSv54</strain>
    </source>
</reference>
<name>Q6AK38_DESPS</name>